<dbReference type="AlphaFoldDB" id="A0A0S7XR30"/>
<accession>A0A0S7XR30</accession>
<gene>
    <name evidence="1" type="ORF">AMJ44_11725</name>
</gene>
<proteinExistence type="predicted"/>
<dbReference type="EMBL" id="LIZX01000153">
    <property type="protein sequence ID" value="KPJ64965.1"/>
    <property type="molecule type" value="Genomic_DNA"/>
</dbReference>
<dbReference type="Proteomes" id="UP000051861">
    <property type="component" value="Unassembled WGS sequence"/>
</dbReference>
<sequence length="82" mass="9202">MNVHEDFSRGGSKYSADFCSTQVNADGCSIMYILRVMKAHNLFEVGNWVLGMDASLGARGWKGMSDPFSSVYIQLPYRLLYP</sequence>
<organism evidence="1 2">
    <name type="scientific">candidate division WOR-1 bacterium DG_54_3</name>
    <dbReference type="NCBI Taxonomy" id="1703775"/>
    <lineage>
        <taxon>Bacteria</taxon>
        <taxon>Bacillati</taxon>
        <taxon>Saganbacteria</taxon>
    </lineage>
</organism>
<reference evidence="1 2" key="1">
    <citation type="journal article" date="2015" name="Microbiome">
        <title>Genomic resolution of linkages in carbon, nitrogen, and sulfur cycling among widespread estuary sediment bacteria.</title>
        <authorList>
            <person name="Baker B.J."/>
            <person name="Lazar C.S."/>
            <person name="Teske A.P."/>
            <person name="Dick G.J."/>
        </authorList>
    </citation>
    <scope>NUCLEOTIDE SEQUENCE [LARGE SCALE GENOMIC DNA]</scope>
    <source>
        <strain evidence="1">DG_54_3</strain>
    </source>
</reference>
<evidence type="ECO:0000313" key="2">
    <source>
        <dbReference type="Proteomes" id="UP000051861"/>
    </source>
</evidence>
<name>A0A0S7XR30_UNCSA</name>
<protein>
    <submittedName>
        <fullName evidence="1">Uncharacterized protein</fullName>
    </submittedName>
</protein>
<evidence type="ECO:0000313" key="1">
    <source>
        <dbReference type="EMBL" id="KPJ64965.1"/>
    </source>
</evidence>
<comment type="caution">
    <text evidence="1">The sequence shown here is derived from an EMBL/GenBank/DDBJ whole genome shotgun (WGS) entry which is preliminary data.</text>
</comment>